<name>M0MUG1_9EURY</name>
<accession>M0MUG1</accession>
<feature type="transmembrane region" description="Helical" evidence="1">
    <location>
        <begin position="175"/>
        <end position="195"/>
    </location>
</feature>
<keyword evidence="1" id="KW-1133">Transmembrane helix</keyword>
<dbReference type="GO" id="GO:0140359">
    <property type="term" value="F:ABC-type transporter activity"/>
    <property type="evidence" value="ECO:0007669"/>
    <property type="project" value="InterPro"/>
</dbReference>
<feature type="transmembrane region" description="Helical" evidence="1">
    <location>
        <begin position="20"/>
        <end position="39"/>
    </location>
</feature>
<dbReference type="AlphaFoldDB" id="M0MUG1"/>
<proteinExistence type="predicted"/>
<protein>
    <submittedName>
        <fullName evidence="2">Copper ABC transporter permease</fullName>
    </submittedName>
</protein>
<feature type="transmembrane region" description="Helical" evidence="1">
    <location>
        <begin position="110"/>
        <end position="133"/>
    </location>
</feature>
<comment type="caution">
    <text evidence="2">The sequence shown here is derived from an EMBL/GenBank/DDBJ whole genome shotgun (WGS) entry which is preliminary data.</text>
</comment>
<dbReference type="eggNOG" id="arCOG02438">
    <property type="taxonomic scope" value="Archaea"/>
</dbReference>
<evidence type="ECO:0000256" key="1">
    <source>
        <dbReference type="SAM" id="Phobius"/>
    </source>
</evidence>
<sequence>MSWTVVAKKDFRDAIRSRTLWVLSALFVLFAAGFTYVFWFIPQLVGQQNLPASGPTIGLINGLSSSAGFLVPLIGLLIGYKAIVGERDSGSLKLLLGLPHSRRDVVLGKFVGRTGVVAVAILIGFSAGAIIALMLYDSFAFGVFVSYTLLTMVLGLVFVAIAVGFSAAMRSASRALYGVIGLFVLFVFVWGFVPTVLRFVLNGFTMPNLLARPDWAAFISLLNPTTAYGYASAALISDLPGPMMQNPPFYLQDWFGFVILAGWIVVPLALGYSRFASTDL</sequence>
<keyword evidence="1" id="KW-0812">Transmembrane</keyword>
<reference evidence="2 3" key="1">
    <citation type="journal article" date="2014" name="PLoS Genet.">
        <title>Phylogenetically driven sequencing of extremely halophilic archaea reveals strategies for static and dynamic osmo-response.</title>
        <authorList>
            <person name="Becker E.A."/>
            <person name="Seitzer P.M."/>
            <person name="Tritt A."/>
            <person name="Larsen D."/>
            <person name="Krusor M."/>
            <person name="Yao A.I."/>
            <person name="Wu D."/>
            <person name="Madern D."/>
            <person name="Eisen J.A."/>
            <person name="Darling A.E."/>
            <person name="Facciotti M.T."/>
        </authorList>
    </citation>
    <scope>NUCLEOTIDE SEQUENCE [LARGE SCALE GENOMIC DNA]</scope>
    <source>
        <strain evidence="2 3">JCM 13552</strain>
    </source>
</reference>
<dbReference type="EMBL" id="AOMF01000193">
    <property type="protein sequence ID" value="EMA48409.1"/>
    <property type="molecule type" value="Genomic_DNA"/>
</dbReference>
<dbReference type="RefSeq" id="WP_007743614.1">
    <property type="nucleotide sequence ID" value="NZ_AOMF01000193.1"/>
</dbReference>
<dbReference type="PANTHER" id="PTHR43471:SF1">
    <property type="entry name" value="ABC TRANSPORTER PERMEASE PROTEIN NOSY-RELATED"/>
    <property type="match status" value="1"/>
</dbReference>
<feature type="transmembrane region" description="Helical" evidence="1">
    <location>
        <begin position="139"/>
        <end position="163"/>
    </location>
</feature>
<dbReference type="GO" id="GO:0005886">
    <property type="term" value="C:plasma membrane"/>
    <property type="evidence" value="ECO:0007669"/>
    <property type="project" value="UniProtKB-SubCell"/>
</dbReference>
<feature type="transmembrane region" description="Helical" evidence="1">
    <location>
        <begin position="59"/>
        <end position="80"/>
    </location>
</feature>
<organism evidence="2 3">
    <name type="scientific">Halococcus thailandensis JCM 13552</name>
    <dbReference type="NCBI Taxonomy" id="1227457"/>
    <lineage>
        <taxon>Archaea</taxon>
        <taxon>Methanobacteriati</taxon>
        <taxon>Methanobacteriota</taxon>
        <taxon>Stenosarchaea group</taxon>
        <taxon>Halobacteria</taxon>
        <taxon>Halobacteriales</taxon>
        <taxon>Halococcaceae</taxon>
        <taxon>Halococcus</taxon>
    </lineage>
</organism>
<gene>
    <name evidence="2" type="ORF">C451_20517</name>
</gene>
<dbReference type="PANTHER" id="PTHR43471">
    <property type="entry name" value="ABC TRANSPORTER PERMEASE"/>
    <property type="match status" value="1"/>
</dbReference>
<dbReference type="Pfam" id="PF12679">
    <property type="entry name" value="ABC2_membrane_2"/>
    <property type="match status" value="1"/>
</dbReference>
<keyword evidence="3" id="KW-1185">Reference proteome</keyword>
<feature type="transmembrane region" description="Helical" evidence="1">
    <location>
        <begin position="215"/>
        <end position="237"/>
    </location>
</feature>
<dbReference type="PATRIC" id="fig|1227457.3.peg.3986"/>
<evidence type="ECO:0000313" key="3">
    <source>
        <dbReference type="Proteomes" id="UP000011680"/>
    </source>
</evidence>
<dbReference type="STRING" id="1227457.C451_20517"/>
<evidence type="ECO:0000313" key="2">
    <source>
        <dbReference type="EMBL" id="EMA48409.1"/>
    </source>
</evidence>
<dbReference type="Proteomes" id="UP000011680">
    <property type="component" value="Unassembled WGS sequence"/>
</dbReference>
<keyword evidence="1" id="KW-0472">Membrane</keyword>
<feature type="transmembrane region" description="Helical" evidence="1">
    <location>
        <begin position="249"/>
        <end position="270"/>
    </location>
</feature>
<dbReference type="OrthoDB" id="86287at2157"/>